<protein>
    <submittedName>
        <fullName evidence="1">8491_t:CDS:1</fullName>
    </submittedName>
</protein>
<gene>
    <name evidence="1" type="ORF">SCALOS_LOCUS3503</name>
</gene>
<dbReference type="Proteomes" id="UP000789860">
    <property type="component" value="Unassembled WGS sequence"/>
</dbReference>
<keyword evidence="2" id="KW-1185">Reference proteome</keyword>
<dbReference type="EMBL" id="CAJVPM010003910">
    <property type="protein sequence ID" value="CAG8507221.1"/>
    <property type="molecule type" value="Genomic_DNA"/>
</dbReference>
<proteinExistence type="predicted"/>
<accession>A0ACA9L2C0</accession>
<comment type="caution">
    <text evidence="1">The sequence shown here is derived from an EMBL/GenBank/DDBJ whole genome shotgun (WGS) entry which is preliminary data.</text>
</comment>
<name>A0ACA9L2C0_9GLOM</name>
<reference evidence="1" key="1">
    <citation type="submission" date="2021-06" db="EMBL/GenBank/DDBJ databases">
        <authorList>
            <person name="Kallberg Y."/>
            <person name="Tangrot J."/>
            <person name="Rosling A."/>
        </authorList>
    </citation>
    <scope>NUCLEOTIDE SEQUENCE</scope>
    <source>
        <strain evidence="1">AU212A</strain>
    </source>
</reference>
<sequence length="875" mass="101939">MSILHQINSDGSIGLPFGRAVENYILSLPIVKGARFKCQSQQKLNQAVQRDFVVFKCEEGAIDFKGWTTITGMTKSTNRLDDRLELTEKGQSYVNQIQQSLVPDFCVWHWVFYCAGDGNCQRVCSGFENCLPNYPNYKMKNNLKNSNDMHKCKVRIITKVMLNMVRERFPIKLYIESQHIPTNIFIQHESAVTCLNLSRTIRDQVILSRRADGHTAKEIKLKLLAPFNGASKEQLEQQEKYGTNIFKEKGFVLYYQQEDQSFPSNSPEHYYQLTISDNMWLEQARNYGSFCFGIDAKYDLNNDRAPIHSLVVEDCGNWGTPIGFALSNKENINTIRLAVEAIKANIPCKNINCEHLYEYIILPNNKGFKCIRPCAIEWKPFAMIDKHRPTKAALKPIIHGTILCWFYIMQTFRNHFRTQKIDWNLRYPIALAFKIIGRCRSITEAREMAIEYKNFINSLPISVNTKAFFINDLEDNWLSQEWILSFIDSGRLPNKEDESNVKPWTTNNFTERMNKTFEERYSGTQTVLTFIERLYGIKIARSNLTENCSQLIFNAGLVTYWNLHTIEHQNGLSRLQPDITRRINQGKLKVLQDDILEVPDNPNFLYVCMNNQKQNNFRSPYTTDKIKFGDSEAQEISKMITKLAAKHMVPMLSNYYLVNYITSECTCLDFIWHGSFRDFCKHGHAARIYVSIKRNEHSINQIKKEFQTTEKDPFRPSELPRLKHAVNLLSVEFNEANNQVAIENEHLNSALYLRNEDINSLTLNNNNINLDDSKKLSNSHTLTYNYYNQETMFVQNKDIPESQFTSFIQPKSNNPLVPIIENKNMPHSIEKRQTKRVRNNKRKIKLDSSLRDNENVPPPRRRRIEKPALEELFEE</sequence>
<organism evidence="1 2">
    <name type="scientific">Scutellospora calospora</name>
    <dbReference type="NCBI Taxonomy" id="85575"/>
    <lineage>
        <taxon>Eukaryota</taxon>
        <taxon>Fungi</taxon>
        <taxon>Fungi incertae sedis</taxon>
        <taxon>Mucoromycota</taxon>
        <taxon>Glomeromycotina</taxon>
        <taxon>Glomeromycetes</taxon>
        <taxon>Diversisporales</taxon>
        <taxon>Gigasporaceae</taxon>
        <taxon>Scutellospora</taxon>
    </lineage>
</organism>
<evidence type="ECO:0000313" key="1">
    <source>
        <dbReference type="EMBL" id="CAG8507221.1"/>
    </source>
</evidence>
<evidence type="ECO:0000313" key="2">
    <source>
        <dbReference type="Proteomes" id="UP000789860"/>
    </source>
</evidence>